<dbReference type="InterPro" id="IPR001041">
    <property type="entry name" value="2Fe-2S_ferredoxin-type"/>
</dbReference>
<sequence length="157" mass="16832">MTIELTINGEVRTVTADPRTALLDVLRDSCRLTGAKAVCREGFCGACTVLVDGEAVPSCLRPIGMLDGRSIVTIEGLAHFETPNPVQQAFIDHDVVQCGMCFPGMVMTLTAFLETNPAPSRGEVKAALSGNICRCTGYERIVDAVLSIQDMRKVSGR</sequence>
<organism evidence="7 8">
    <name type="scientific">Shinella lacus</name>
    <dbReference type="NCBI Taxonomy" id="2654216"/>
    <lineage>
        <taxon>Bacteria</taxon>
        <taxon>Pseudomonadati</taxon>
        <taxon>Pseudomonadota</taxon>
        <taxon>Alphaproteobacteria</taxon>
        <taxon>Hyphomicrobiales</taxon>
        <taxon>Rhizobiaceae</taxon>
        <taxon>Shinella</taxon>
    </lineage>
</organism>
<protein>
    <submittedName>
        <fullName evidence="7">(2Fe-2S)-binding protein</fullName>
    </submittedName>
</protein>
<dbReference type="InterPro" id="IPR036884">
    <property type="entry name" value="2Fe-2S-bd_dom_sf"/>
</dbReference>
<name>A0ABT1R0S4_9HYPH</name>
<keyword evidence="4" id="KW-0408">Iron</keyword>
<dbReference type="Pfam" id="PF00111">
    <property type="entry name" value="Fer2"/>
    <property type="match status" value="1"/>
</dbReference>
<dbReference type="PANTHER" id="PTHR44379">
    <property type="entry name" value="OXIDOREDUCTASE WITH IRON-SULFUR SUBUNIT"/>
    <property type="match status" value="1"/>
</dbReference>
<dbReference type="CDD" id="cd00207">
    <property type="entry name" value="fer2"/>
    <property type="match status" value="1"/>
</dbReference>
<dbReference type="PROSITE" id="PS00197">
    <property type="entry name" value="2FE2S_FER_1"/>
    <property type="match status" value="1"/>
</dbReference>
<keyword evidence="5" id="KW-0411">Iron-sulfur</keyword>
<evidence type="ECO:0000256" key="3">
    <source>
        <dbReference type="ARBA" id="ARBA00023002"/>
    </source>
</evidence>
<evidence type="ECO:0000256" key="5">
    <source>
        <dbReference type="ARBA" id="ARBA00023014"/>
    </source>
</evidence>
<dbReference type="InterPro" id="IPR036010">
    <property type="entry name" value="2Fe-2S_ferredoxin-like_sf"/>
</dbReference>
<gene>
    <name evidence="7" type="ORF">GB927_001895</name>
</gene>
<feature type="domain" description="2Fe-2S ferredoxin-type" evidence="6">
    <location>
        <begin position="1"/>
        <end position="77"/>
    </location>
</feature>
<keyword evidence="3" id="KW-0560">Oxidoreductase</keyword>
<dbReference type="InterPro" id="IPR006058">
    <property type="entry name" value="2Fe2S_fd_BS"/>
</dbReference>
<reference evidence="7" key="1">
    <citation type="submission" date="2021-07" db="EMBL/GenBank/DDBJ databases">
        <title>Shinella sp. nov., a novel member of the genus Shinella from water.</title>
        <authorList>
            <person name="Deng Y."/>
        </authorList>
    </citation>
    <scope>NUCLEOTIDE SEQUENCE</scope>
    <source>
        <strain evidence="7">CPCC 100929</strain>
    </source>
</reference>
<dbReference type="PANTHER" id="PTHR44379:SF5">
    <property type="entry name" value="OXIDOREDUCTASE WITH IRON-SULFUR SUBUNIT"/>
    <property type="match status" value="1"/>
</dbReference>
<proteinExistence type="predicted"/>
<comment type="caution">
    <text evidence="7">The sequence shown here is derived from an EMBL/GenBank/DDBJ whole genome shotgun (WGS) entry which is preliminary data.</text>
</comment>
<accession>A0ABT1R0S4</accession>
<dbReference type="PROSITE" id="PS51085">
    <property type="entry name" value="2FE2S_FER_2"/>
    <property type="match status" value="1"/>
</dbReference>
<evidence type="ECO:0000256" key="2">
    <source>
        <dbReference type="ARBA" id="ARBA00022723"/>
    </source>
</evidence>
<dbReference type="SUPFAM" id="SSF54292">
    <property type="entry name" value="2Fe-2S ferredoxin-like"/>
    <property type="match status" value="1"/>
</dbReference>
<keyword evidence="2" id="KW-0479">Metal-binding</keyword>
<dbReference type="Proteomes" id="UP000996601">
    <property type="component" value="Unassembled WGS sequence"/>
</dbReference>
<dbReference type="EMBL" id="WHSB02000001">
    <property type="protein sequence ID" value="MCQ4628768.1"/>
    <property type="molecule type" value="Genomic_DNA"/>
</dbReference>
<evidence type="ECO:0000259" key="6">
    <source>
        <dbReference type="PROSITE" id="PS51085"/>
    </source>
</evidence>
<dbReference type="SUPFAM" id="SSF47741">
    <property type="entry name" value="CO dehydrogenase ISP C-domain like"/>
    <property type="match status" value="1"/>
</dbReference>
<dbReference type="RefSeq" id="WP_256114842.1">
    <property type="nucleotide sequence ID" value="NZ_WHSB02000001.1"/>
</dbReference>
<dbReference type="InterPro" id="IPR002888">
    <property type="entry name" value="2Fe-2S-bd"/>
</dbReference>
<keyword evidence="8" id="KW-1185">Reference proteome</keyword>
<evidence type="ECO:0000256" key="4">
    <source>
        <dbReference type="ARBA" id="ARBA00023004"/>
    </source>
</evidence>
<evidence type="ECO:0000313" key="7">
    <source>
        <dbReference type="EMBL" id="MCQ4628768.1"/>
    </source>
</evidence>
<keyword evidence="1" id="KW-0001">2Fe-2S</keyword>
<evidence type="ECO:0000256" key="1">
    <source>
        <dbReference type="ARBA" id="ARBA00022714"/>
    </source>
</evidence>
<evidence type="ECO:0000313" key="8">
    <source>
        <dbReference type="Proteomes" id="UP000996601"/>
    </source>
</evidence>
<dbReference type="InterPro" id="IPR012675">
    <property type="entry name" value="Beta-grasp_dom_sf"/>
</dbReference>
<dbReference type="Gene3D" id="3.10.20.30">
    <property type="match status" value="1"/>
</dbReference>
<dbReference type="Pfam" id="PF01799">
    <property type="entry name" value="Fer2_2"/>
    <property type="match status" value="1"/>
</dbReference>
<dbReference type="InterPro" id="IPR051452">
    <property type="entry name" value="Diverse_Oxidoreductases"/>
</dbReference>
<dbReference type="Gene3D" id="1.10.150.120">
    <property type="entry name" value="[2Fe-2S]-binding domain"/>
    <property type="match status" value="1"/>
</dbReference>